<evidence type="ECO:0000313" key="4">
    <source>
        <dbReference type="Proteomes" id="UP001189624"/>
    </source>
</evidence>
<evidence type="ECO:0000256" key="1">
    <source>
        <dbReference type="SAM" id="MobiDB-lite"/>
    </source>
</evidence>
<keyword evidence="2" id="KW-0812">Transmembrane</keyword>
<keyword evidence="2" id="KW-1133">Transmembrane helix</keyword>
<name>A0AA86SMP3_9FABA</name>
<feature type="transmembrane region" description="Helical" evidence="2">
    <location>
        <begin position="204"/>
        <end position="228"/>
    </location>
</feature>
<dbReference type="EMBL" id="OY731403">
    <property type="protein sequence ID" value="CAJ1961758.1"/>
    <property type="molecule type" value="Genomic_DNA"/>
</dbReference>
<feature type="transmembrane region" description="Helical" evidence="2">
    <location>
        <begin position="20"/>
        <end position="51"/>
    </location>
</feature>
<evidence type="ECO:0000313" key="3">
    <source>
        <dbReference type="EMBL" id="CAJ1961758.1"/>
    </source>
</evidence>
<keyword evidence="2" id="KW-0472">Membrane</keyword>
<dbReference type="Gramene" id="rna-AYBTSS11_LOCUS18890">
    <property type="protein sequence ID" value="CAJ1961758.1"/>
    <property type="gene ID" value="gene-AYBTSS11_LOCUS18890"/>
</dbReference>
<gene>
    <name evidence="3" type="ORF">AYBTSS11_LOCUS18890</name>
</gene>
<reference evidence="3" key="1">
    <citation type="submission" date="2023-10" db="EMBL/GenBank/DDBJ databases">
        <authorList>
            <person name="Domelevo Entfellner J.-B."/>
        </authorList>
    </citation>
    <scope>NUCLEOTIDE SEQUENCE</scope>
</reference>
<accession>A0AA86SMP3</accession>
<sequence length="230" mass="25807">MDKVEYPKTLMATTTVQQTTSIVLFVGVSQITSAILAFHITMVVAIVVNLVGRGRVVIIRRNSNLPHHKSPLLLHLTLANRHHRTSPGHFRDRLHPQNPFSFPSAATSIAPPRIIPRQPHGDRTPREPPLPSALIKPQIHSFLPLHLRLHRRPLVLPSPRSQSRHREPFLGGAIAGHTLPSSEPLEAVRSRVTNPPLFSYLSTLLRFLGCTFLESGLFLLILMCFGWIEY</sequence>
<evidence type="ECO:0000256" key="2">
    <source>
        <dbReference type="SAM" id="Phobius"/>
    </source>
</evidence>
<proteinExistence type="predicted"/>
<keyword evidence="4" id="KW-1185">Reference proteome</keyword>
<dbReference type="Proteomes" id="UP001189624">
    <property type="component" value="Chromosome 6"/>
</dbReference>
<organism evidence="3 4">
    <name type="scientific">Sphenostylis stenocarpa</name>
    <dbReference type="NCBI Taxonomy" id="92480"/>
    <lineage>
        <taxon>Eukaryota</taxon>
        <taxon>Viridiplantae</taxon>
        <taxon>Streptophyta</taxon>
        <taxon>Embryophyta</taxon>
        <taxon>Tracheophyta</taxon>
        <taxon>Spermatophyta</taxon>
        <taxon>Magnoliopsida</taxon>
        <taxon>eudicotyledons</taxon>
        <taxon>Gunneridae</taxon>
        <taxon>Pentapetalae</taxon>
        <taxon>rosids</taxon>
        <taxon>fabids</taxon>
        <taxon>Fabales</taxon>
        <taxon>Fabaceae</taxon>
        <taxon>Papilionoideae</taxon>
        <taxon>50 kb inversion clade</taxon>
        <taxon>NPAAA clade</taxon>
        <taxon>indigoferoid/millettioid clade</taxon>
        <taxon>Phaseoleae</taxon>
        <taxon>Sphenostylis</taxon>
    </lineage>
</organism>
<protein>
    <submittedName>
        <fullName evidence="3">Uncharacterized protein</fullName>
    </submittedName>
</protein>
<feature type="region of interest" description="Disordered" evidence="1">
    <location>
        <begin position="102"/>
        <end position="130"/>
    </location>
</feature>
<dbReference type="AlphaFoldDB" id="A0AA86SMP3"/>